<evidence type="ECO:0000256" key="1">
    <source>
        <dbReference type="SAM" id="MobiDB-lite"/>
    </source>
</evidence>
<feature type="chain" id="PRO_5033762302" evidence="2">
    <location>
        <begin position="32"/>
        <end position="177"/>
    </location>
</feature>
<reference evidence="3" key="2">
    <citation type="submission" date="2017-06" db="EMBL/GenBank/DDBJ databases">
        <title>WGS assembly of Brachypodium distachyon.</title>
        <authorList>
            <consortium name="The International Brachypodium Initiative"/>
            <person name="Lucas S."/>
            <person name="Harmon-Smith M."/>
            <person name="Lail K."/>
            <person name="Tice H."/>
            <person name="Grimwood J."/>
            <person name="Bruce D."/>
            <person name="Barry K."/>
            <person name="Shu S."/>
            <person name="Lindquist E."/>
            <person name="Wang M."/>
            <person name="Pitluck S."/>
            <person name="Vogel J.P."/>
            <person name="Garvin D.F."/>
            <person name="Mockler T.C."/>
            <person name="Schmutz J."/>
            <person name="Rokhsar D."/>
            <person name="Bevan M.W."/>
        </authorList>
    </citation>
    <scope>NUCLEOTIDE SEQUENCE</scope>
    <source>
        <strain evidence="3">Bd21</strain>
    </source>
</reference>
<sequence>MRHQSAHAGSSSSRSLLSLACLIPLAPVARPLSFHYYELLPSAVVRVPELLPPDATSSSSRAIRARARPRLLQVRQLRRRRGGRAAAGQQRTGGQGGGRALESDDERGGLTAGRGREGRAAPSTAGWPRARRQASVAASCDAAVATGRFGGWRREGLRSASGAGGGGGGGHTTAAFV</sequence>
<dbReference type="Proteomes" id="UP000008810">
    <property type="component" value="Chromosome 2"/>
</dbReference>
<dbReference type="EMBL" id="CM000881">
    <property type="protein sequence ID" value="PNT71490.1"/>
    <property type="molecule type" value="Genomic_DNA"/>
</dbReference>
<proteinExistence type="predicted"/>
<reference evidence="4" key="3">
    <citation type="submission" date="2018-08" db="UniProtKB">
        <authorList>
            <consortium name="EnsemblPlants"/>
        </authorList>
    </citation>
    <scope>IDENTIFICATION</scope>
    <source>
        <strain evidence="4">cv. Bd21</strain>
    </source>
</reference>
<protein>
    <submittedName>
        <fullName evidence="3 4">Uncharacterized protein</fullName>
    </submittedName>
</protein>
<evidence type="ECO:0000313" key="5">
    <source>
        <dbReference type="Proteomes" id="UP000008810"/>
    </source>
</evidence>
<dbReference type="Gramene" id="PNT71490">
    <property type="protein sequence ID" value="PNT71490"/>
    <property type="gene ID" value="BRADI_2g28191v3"/>
</dbReference>
<keyword evidence="2" id="KW-0732">Signal</keyword>
<keyword evidence="5" id="KW-1185">Reference proteome</keyword>
<feature type="region of interest" description="Disordered" evidence="1">
    <location>
        <begin position="75"/>
        <end position="130"/>
    </location>
</feature>
<organism evidence="3">
    <name type="scientific">Brachypodium distachyon</name>
    <name type="common">Purple false brome</name>
    <name type="synonym">Trachynia distachya</name>
    <dbReference type="NCBI Taxonomy" id="15368"/>
    <lineage>
        <taxon>Eukaryota</taxon>
        <taxon>Viridiplantae</taxon>
        <taxon>Streptophyta</taxon>
        <taxon>Embryophyta</taxon>
        <taxon>Tracheophyta</taxon>
        <taxon>Spermatophyta</taxon>
        <taxon>Magnoliopsida</taxon>
        <taxon>Liliopsida</taxon>
        <taxon>Poales</taxon>
        <taxon>Poaceae</taxon>
        <taxon>BOP clade</taxon>
        <taxon>Pooideae</taxon>
        <taxon>Stipodae</taxon>
        <taxon>Brachypodieae</taxon>
        <taxon>Brachypodium</taxon>
    </lineage>
</organism>
<accession>A0A2K2DB40</accession>
<dbReference type="AlphaFoldDB" id="A0A2K2DB40"/>
<evidence type="ECO:0000256" key="2">
    <source>
        <dbReference type="SAM" id="SignalP"/>
    </source>
</evidence>
<evidence type="ECO:0000313" key="3">
    <source>
        <dbReference type="EMBL" id="PNT71490.1"/>
    </source>
</evidence>
<dbReference type="EnsemblPlants" id="PNT71490">
    <property type="protein sequence ID" value="PNT71490"/>
    <property type="gene ID" value="BRADI_2g28191v3"/>
</dbReference>
<reference evidence="3 4" key="1">
    <citation type="journal article" date="2010" name="Nature">
        <title>Genome sequencing and analysis of the model grass Brachypodium distachyon.</title>
        <authorList>
            <consortium name="International Brachypodium Initiative"/>
        </authorList>
    </citation>
    <scope>NUCLEOTIDE SEQUENCE [LARGE SCALE GENOMIC DNA]</scope>
    <source>
        <strain evidence="3 4">Bd21</strain>
    </source>
</reference>
<evidence type="ECO:0000313" key="4">
    <source>
        <dbReference type="EnsemblPlants" id="PNT71490"/>
    </source>
</evidence>
<dbReference type="InParanoid" id="A0A2K2DB40"/>
<gene>
    <name evidence="3" type="ORF">BRADI_2g28191v3</name>
</gene>
<feature type="signal peptide" evidence="2">
    <location>
        <begin position="1"/>
        <end position="31"/>
    </location>
</feature>
<name>A0A2K2DB40_BRADI</name>